<reference evidence="3 5" key="2">
    <citation type="submission" date="2016-09" db="EMBL/GenBank/DDBJ databases">
        <authorList>
            <consortium name="Pathogen Informatics"/>
        </authorList>
    </citation>
    <scope>NUCLEOTIDE SEQUENCE [LARGE SCALE GENOMIC DNA]</scope>
    <source>
        <strain evidence="3 5">82B</strain>
    </source>
</reference>
<evidence type="ECO:0000313" key="3">
    <source>
        <dbReference type="EMBL" id="SCS79432.1"/>
    </source>
</evidence>
<dbReference type="EMBL" id="FMPG01000003">
    <property type="protein sequence ID" value="SCS79432.1"/>
    <property type="molecule type" value="Genomic_DNA"/>
</dbReference>
<evidence type="ECO:0000313" key="2">
    <source>
        <dbReference type="EMBL" id="SCS69114.1"/>
    </source>
</evidence>
<dbReference type="Proteomes" id="UP000095412">
    <property type="component" value="Unassembled WGS sequence"/>
</dbReference>
<feature type="transmembrane region" description="Helical" evidence="1">
    <location>
        <begin position="81"/>
        <end position="102"/>
    </location>
</feature>
<sequence>MRRNDYLKQLHKHLKHVNDNERQDIINEYDTHFYSGLQEGKSEEQIAEELGNPKQLARELNASAAIERAEQSNQVGDVSQAILAVMGLSILNFFVILIPFIIILSIVFTLILTTVSFVLSPLALIFKGMVEGFQEVLMLDIFVTGTMFGIGLMLFVITYLITKVFYILCVKYLKWNIQVMKGSVGK</sequence>
<keyword evidence="1" id="KW-1133">Transmembrane helix</keyword>
<feature type="transmembrane region" description="Helical" evidence="1">
    <location>
        <begin position="138"/>
        <end position="161"/>
    </location>
</feature>
<keyword evidence="4" id="KW-1185">Reference proteome</keyword>
<dbReference type="OrthoDB" id="9804829at2"/>
<name>A0A1D4L012_9STAP</name>
<reference evidence="2 4" key="1">
    <citation type="submission" date="2016-09" db="EMBL/GenBank/DDBJ databases">
        <authorList>
            <consortium name="Pathogen Informatics"/>
            <person name="Sun Q."/>
            <person name="Inoue M."/>
        </authorList>
    </citation>
    <scope>NUCLEOTIDE SEQUENCE [LARGE SCALE GENOMIC DNA]</scope>
    <source>
        <strain evidence="2 4">82C</strain>
    </source>
</reference>
<dbReference type="Proteomes" id="UP000095768">
    <property type="component" value="Unassembled WGS sequence"/>
</dbReference>
<protein>
    <submittedName>
        <fullName evidence="3">Predicted membrane protein</fullName>
    </submittedName>
</protein>
<gene>
    <name evidence="3" type="ORF">SAMEA2297795_01171</name>
    <name evidence="2" type="ORF">SAMEA2297796_00932</name>
</gene>
<proteinExistence type="predicted"/>
<dbReference type="AlphaFoldDB" id="A0A1D4L012"/>
<keyword evidence="1" id="KW-0812">Transmembrane</keyword>
<accession>A0A1D4L012</accession>
<keyword evidence="1" id="KW-0472">Membrane</keyword>
<evidence type="ECO:0000313" key="5">
    <source>
        <dbReference type="Proteomes" id="UP000095768"/>
    </source>
</evidence>
<dbReference type="Pfam" id="PF22564">
    <property type="entry name" value="HAAS"/>
    <property type="match status" value="1"/>
</dbReference>
<evidence type="ECO:0000313" key="4">
    <source>
        <dbReference type="Proteomes" id="UP000095412"/>
    </source>
</evidence>
<dbReference type="RefSeq" id="WP_069995147.1">
    <property type="nucleotide sequence ID" value="NZ_FMPG01000003.1"/>
</dbReference>
<dbReference type="EMBL" id="FMPI01000005">
    <property type="protein sequence ID" value="SCS69114.1"/>
    <property type="molecule type" value="Genomic_DNA"/>
</dbReference>
<evidence type="ECO:0000256" key="1">
    <source>
        <dbReference type="SAM" id="Phobius"/>
    </source>
</evidence>
<organism evidence="3 5">
    <name type="scientific">Staphylococcus caeli</name>
    <dbReference type="NCBI Taxonomy" id="2201815"/>
    <lineage>
        <taxon>Bacteria</taxon>
        <taxon>Bacillati</taxon>
        <taxon>Bacillota</taxon>
        <taxon>Bacilli</taxon>
        <taxon>Bacillales</taxon>
        <taxon>Staphylococcaceae</taxon>
        <taxon>Staphylococcus</taxon>
    </lineage>
</organism>